<evidence type="ECO:0000256" key="4">
    <source>
        <dbReference type="ARBA" id="ARBA00022801"/>
    </source>
</evidence>
<dbReference type="SUPFAM" id="SSF144091">
    <property type="entry name" value="Rhomboid-like"/>
    <property type="match status" value="1"/>
</dbReference>
<dbReference type="InterPro" id="IPR050925">
    <property type="entry name" value="Rhomboid_protease_S54"/>
</dbReference>
<evidence type="ECO:0000259" key="8">
    <source>
        <dbReference type="Pfam" id="PF01694"/>
    </source>
</evidence>
<feature type="transmembrane region" description="Helical" evidence="7">
    <location>
        <begin position="202"/>
        <end position="221"/>
    </location>
</feature>
<feature type="transmembrane region" description="Helical" evidence="7">
    <location>
        <begin position="108"/>
        <end position="126"/>
    </location>
</feature>
<dbReference type="RefSeq" id="WP_072746252.1">
    <property type="nucleotide sequence ID" value="NZ_FOHL01000003.1"/>
</dbReference>
<dbReference type="PANTHER" id="PTHR43731:SF14">
    <property type="entry name" value="PRESENILIN-ASSOCIATED RHOMBOID-LIKE PROTEIN, MITOCHONDRIAL"/>
    <property type="match status" value="1"/>
</dbReference>
<feature type="transmembrane region" description="Helical" evidence="7">
    <location>
        <begin position="12"/>
        <end position="32"/>
    </location>
</feature>
<name>A0A1M7SB93_9RHOB</name>
<sequence length="254" mass="27779">MFPIQDSVPTRNPAFVVWTLIGVNVLVFLHQISLPPHLLEAFLREYALIPARFFGPLAQVAPPQGPADWAPFATNMFLHGGWMHLIANMWTLWLFGPAVEDRLGPGRFLAFYLACGVAASWAHAAMNPTSMLPALGASGAIAGVIGCYVRMFPLARIVIMAPLGFIPIFFEVHAIAFALFWFLSQILPGLMTLGQSADVGGVAWWAHIGGFVAGWVLAPWVRLPASARRPYFADEGRMGFAPDGSRRRVRGPWG</sequence>
<keyword evidence="10" id="KW-1185">Reference proteome</keyword>
<dbReference type="GO" id="GO:0006508">
    <property type="term" value="P:proteolysis"/>
    <property type="evidence" value="ECO:0007669"/>
    <property type="project" value="UniProtKB-KW"/>
</dbReference>
<comment type="similarity">
    <text evidence="2">Belongs to the peptidase S54 family.</text>
</comment>
<evidence type="ECO:0000256" key="5">
    <source>
        <dbReference type="ARBA" id="ARBA00022989"/>
    </source>
</evidence>
<reference evidence="9 10" key="1">
    <citation type="submission" date="2016-12" db="EMBL/GenBank/DDBJ databases">
        <authorList>
            <person name="Song W.-J."/>
            <person name="Kurnit D.M."/>
        </authorList>
    </citation>
    <scope>NUCLEOTIDE SEQUENCE [LARGE SCALE GENOMIC DNA]</scope>
    <source>
        <strain evidence="9 10">CGMCC 1.10808</strain>
    </source>
</reference>
<dbReference type="Proteomes" id="UP000184066">
    <property type="component" value="Unassembled WGS sequence"/>
</dbReference>
<proteinExistence type="inferred from homology"/>
<keyword evidence="9" id="KW-0645">Protease</keyword>
<dbReference type="Gene3D" id="1.20.1540.10">
    <property type="entry name" value="Rhomboid-like"/>
    <property type="match status" value="1"/>
</dbReference>
<evidence type="ECO:0000256" key="6">
    <source>
        <dbReference type="ARBA" id="ARBA00023136"/>
    </source>
</evidence>
<dbReference type="PANTHER" id="PTHR43731">
    <property type="entry name" value="RHOMBOID PROTEASE"/>
    <property type="match status" value="1"/>
</dbReference>
<evidence type="ECO:0000313" key="9">
    <source>
        <dbReference type="EMBL" id="SHN55771.1"/>
    </source>
</evidence>
<dbReference type="InterPro" id="IPR022764">
    <property type="entry name" value="Peptidase_S54_rhomboid_dom"/>
</dbReference>
<organism evidence="9 10">
    <name type="scientific">Oceanicella actignis</name>
    <dbReference type="NCBI Taxonomy" id="1189325"/>
    <lineage>
        <taxon>Bacteria</taxon>
        <taxon>Pseudomonadati</taxon>
        <taxon>Pseudomonadota</taxon>
        <taxon>Alphaproteobacteria</taxon>
        <taxon>Rhodobacterales</taxon>
        <taxon>Paracoccaceae</taxon>
        <taxon>Oceanicella</taxon>
    </lineage>
</organism>
<feature type="transmembrane region" description="Helical" evidence="7">
    <location>
        <begin position="132"/>
        <end position="151"/>
    </location>
</feature>
<protein>
    <submittedName>
        <fullName evidence="9">Membrane associated serine protease, rhomboid family</fullName>
    </submittedName>
</protein>
<keyword evidence="4" id="KW-0378">Hydrolase</keyword>
<feature type="transmembrane region" description="Helical" evidence="7">
    <location>
        <begin position="163"/>
        <end position="182"/>
    </location>
</feature>
<gene>
    <name evidence="9" type="ORF">SAMN05216200_102173</name>
</gene>
<feature type="domain" description="Peptidase S54 rhomboid" evidence="8">
    <location>
        <begin position="68"/>
        <end position="219"/>
    </location>
</feature>
<dbReference type="OrthoDB" id="9813074at2"/>
<evidence type="ECO:0000256" key="2">
    <source>
        <dbReference type="ARBA" id="ARBA00009045"/>
    </source>
</evidence>
<dbReference type="GO" id="GO:0004252">
    <property type="term" value="F:serine-type endopeptidase activity"/>
    <property type="evidence" value="ECO:0007669"/>
    <property type="project" value="InterPro"/>
</dbReference>
<dbReference type="STRING" id="1189325.SAMN04488119_103335"/>
<comment type="subcellular location">
    <subcellularLocation>
        <location evidence="1">Membrane</location>
        <topology evidence="1">Multi-pass membrane protein</topology>
    </subcellularLocation>
</comment>
<dbReference type="Pfam" id="PF01694">
    <property type="entry name" value="Rhomboid"/>
    <property type="match status" value="1"/>
</dbReference>
<dbReference type="FunFam" id="1.20.1540.10:FF:000027">
    <property type="entry name" value="Rhomboid family intramembrane serine protease"/>
    <property type="match status" value="1"/>
</dbReference>
<keyword evidence="5 7" id="KW-1133">Transmembrane helix</keyword>
<evidence type="ECO:0000313" key="10">
    <source>
        <dbReference type="Proteomes" id="UP000184066"/>
    </source>
</evidence>
<dbReference type="GO" id="GO:0016020">
    <property type="term" value="C:membrane"/>
    <property type="evidence" value="ECO:0007669"/>
    <property type="project" value="UniProtKB-SubCell"/>
</dbReference>
<evidence type="ECO:0000256" key="7">
    <source>
        <dbReference type="SAM" id="Phobius"/>
    </source>
</evidence>
<feature type="transmembrane region" description="Helical" evidence="7">
    <location>
        <begin position="76"/>
        <end position="96"/>
    </location>
</feature>
<evidence type="ECO:0000256" key="1">
    <source>
        <dbReference type="ARBA" id="ARBA00004141"/>
    </source>
</evidence>
<dbReference type="AlphaFoldDB" id="A0A1M7SB93"/>
<dbReference type="InterPro" id="IPR035952">
    <property type="entry name" value="Rhomboid-like_sf"/>
</dbReference>
<keyword evidence="3 7" id="KW-0812">Transmembrane</keyword>
<accession>A0A1M7SB93</accession>
<evidence type="ECO:0000256" key="3">
    <source>
        <dbReference type="ARBA" id="ARBA00022692"/>
    </source>
</evidence>
<dbReference type="EMBL" id="FRDL01000002">
    <property type="protein sequence ID" value="SHN55771.1"/>
    <property type="molecule type" value="Genomic_DNA"/>
</dbReference>
<keyword evidence="6 7" id="KW-0472">Membrane</keyword>